<reference evidence="8" key="3">
    <citation type="submission" date="2015-06" db="UniProtKB">
        <authorList>
            <consortium name="EnsemblMetazoa"/>
        </authorList>
    </citation>
    <scope>IDENTIFICATION</scope>
</reference>
<dbReference type="GO" id="GO:0016020">
    <property type="term" value="C:membrane"/>
    <property type="evidence" value="ECO:0007669"/>
    <property type="project" value="UniProtKB-SubCell"/>
</dbReference>
<reference evidence="9" key="1">
    <citation type="submission" date="2012-12" db="EMBL/GenBank/DDBJ databases">
        <authorList>
            <person name="Hellsten U."/>
            <person name="Grimwood J."/>
            <person name="Chapman J.A."/>
            <person name="Shapiro H."/>
            <person name="Aerts A."/>
            <person name="Otillar R.P."/>
            <person name="Terry A.Y."/>
            <person name="Boore J.L."/>
            <person name="Simakov O."/>
            <person name="Marletaz F."/>
            <person name="Cho S.-J."/>
            <person name="Edsinger-Gonzales E."/>
            <person name="Havlak P."/>
            <person name="Kuo D.-H."/>
            <person name="Larsson T."/>
            <person name="Lv J."/>
            <person name="Arendt D."/>
            <person name="Savage R."/>
            <person name="Osoegawa K."/>
            <person name="de Jong P."/>
            <person name="Lindberg D.R."/>
            <person name="Seaver E.C."/>
            <person name="Weisblat D.A."/>
            <person name="Putnam N.H."/>
            <person name="Grigoriev I.V."/>
            <person name="Rokhsar D.S."/>
        </authorList>
    </citation>
    <scope>NUCLEOTIDE SEQUENCE</scope>
    <source>
        <strain evidence="9">I ESC-2004</strain>
    </source>
</reference>
<feature type="non-terminal residue" evidence="7">
    <location>
        <position position="160"/>
    </location>
</feature>
<dbReference type="HOGENOM" id="CLU_017959_5_1_1"/>
<feature type="transmembrane region" description="Helical" evidence="6">
    <location>
        <begin position="115"/>
        <end position="135"/>
    </location>
</feature>
<feature type="transmembrane region" description="Helical" evidence="6">
    <location>
        <begin position="6"/>
        <end position="24"/>
    </location>
</feature>
<name>R7UXY2_CAPTE</name>
<evidence type="ECO:0008006" key="10">
    <source>
        <dbReference type="Google" id="ProtNLM"/>
    </source>
</evidence>
<keyword evidence="5 6" id="KW-0472">Membrane</keyword>
<evidence type="ECO:0000256" key="2">
    <source>
        <dbReference type="ARBA" id="ARBA00008821"/>
    </source>
</evidence>
<sequence>MPTFNVASIFGMLAGVLAGMIESIGDYYAAARMSGAPPPPLHATNRGVFIEGIGCFLAGWWGSGSGTTSYSENIGAIGITKVGSRRVIQVAAVVVMLLGVIGKFGALFVTIPDPIIGGIFLVMFGMITAVGLSNLQFVDLNSSRNLFILGFSMFFGIALP</sequence>
<organism evidence="7">
    <name type="scientific">Capitella teleta</name>
    <name type="common">Polychaete worm</name>
    <dbReference type="NCBI Taxonomy" id="283909"/>
    <lineage>
        <taxon>Eukaryota</taxon>
        <taxon>Metazoa</taxon>
        <taxon>Spiralia</taxon>
        <taxon>Lophotrochozoa</taxon>
        <taxon>Annelida</taxon>
        <taxon>Polychaeta</taxon>
        <taxon>Sedentaria</taxon>
        <taxon>Scolecida</taxon>
        <taxon>Capitellidae</taxon>
        <taxon>Capitella</taxon>
    </lineage>
</organism>
<dbReference type="PANTHER" id="PTHR11119">
    <property type="entry name" value="XANTHINE-URACIL / VITAMIN C PERMEASE FAMILY MEMBER"/>
    <property type="match status" value="1"/>
</dbReference>
<keyword evidence="9" id="KW-1185">Reference proteome</keyword>
<accession>R7UXY2</accession>
<evidence type="ECO:0000256" key="3">
    <source>
        <dbReference type="ARBA" id="ARBA00022692"/>
    </source>
</evidence>
<keyword evidence="4 6" id="KW-1133">Transmembrane helix</keyword>
<keyword evidence="3 6" id="KW-0812">Transmembrane</keyword>
<dbReference type="Pfam" id="PF00860">
    <property type="entry name" value="Xan_ur_permease"/>
    <property type="match status" value="1"/>
</dbReference>
<evidence type="ECO:0000256" key="1">
    <source>
        <dbReference type="ARBA" id="ARBA00004141"/>
    </source>
</evidence>
<protein>
    <recommendedName>
        <fullName evidence="10">SLC26A/SulP transporter domain-containing protein</fullName>
    </recommendedName>
</protein>
<dbReference type="STRING" id="283909.R7UXY2"/>
<dbReference type="AlphaFoldDB" id="R7UXY2"/>
<gene>
    <name evidence="7" type="ORF">CAPTEDRAFT_161086</name>
</gene>
<proteinExistence type="inferred from homology"/>
<comment type="similarity">
    <text evidence="2">Belongs to the nucleobase:cation symporter-2 (NCS2) (TC 2.A.40) family.</text>
</comment>
<comment type="subcellular location">
    <subcellularLocation>
        <location evidence="1">Membrane</location>
        <topology evidence="1">Multi-pass membrane protein</topology>
    </subcellularLocation>
</comment>
<dbReference type="Proteomes" id="UP000014760">
    <property type="component" value="Unassembled WGS sequence"/>
</dbReference>
<evidence type="ECO:0000313" key="7">
    <source>
        <dbReference type="EMBL" id="ELU11132.1"/>
    </source>
</evidence>
<evidence type="ECO:0000256" key="4">
    <source>
        <dbReference type="ARBA" id="ARBA00022989"/>
    </source>
</evidence>
<evidence type="ECO:0000313" key="9">
    <source>
        <dbReference type="Proteomes" id="UP000014760"/>
    </source>
</evidence>
<evidence type="ECO:0000256" key="5">
    <source>
        <dbReference type="ARBA" id="ARBA00023136"/>
    </source>
</evidence>
<dbReference type="EnsemblMetazoa" id="CapteT161086">
    <property type="protein sequence ID" value="CapteP161086"/>
    <property type="gene ID" value="CapteG161086"/>
</dbReference>
<feature type="transmembrane region" description="Helical" evidence="6">
    <location>
        <begin position="87"/>
        <end position="109"/>
    </location>
</feature>
<evidence type="ECO:0000313" key="8">
    <source>
        <dbReference type="EnsemblMetazoa" id="CapteP161086"/>
    </source>
</evidence>
<dbReference type="OrthoDB" id="1641903at2759"/>
<dbReference type="OMA" id="EWISIRY"/>
<dbReference type="InterPro" id="IPR006043">
    <property type="entry name" value="NCS2"/>
</dbReference>
<reference evidence="7 9" key="2">
    <citation type="journal article" date="2013" name="Nature">
        <title>Insights into bilaterian evolution from three spiralian genomes.</title>
        <authorList>
            <person name="Simakov O."/>
            <person name="Marletaz F."/>
            <person name="Cho S.J."/>
            <person name="Edsinger-Gonzales E."/>
            <person name="Havlak P."/>
            <person name="Hellsten U."/>
            <person name="Kuo D.H."/>
            <person name="Larsson T."/>
            <person name="Lv J."/>
            <person name="Arendt D."/>
            <person name="Savage R."/>
            <person name="Osoegawa K."/>
            <person name="de Jong P."/>
            <person name="Grimwood J."/>
            <person name="Chapman J.A."/>
            <person name="Shapiro H."/>
            <person name="Aerts A."/>
            <person name="Otillar R.P."/>
            <person name="Terry A.Y."/>
            <person name="Boore J.L."/>
            <person name="Grigoriev I.V."/>
            <person name="Lindberg D.R."/>
            <person name="Seaver E.C."/>
            <person name="Weisblat D.A."/>
            <person name="Putnam N.H."/>
            <person name="Rokhsar D.S."/>
        </authorList>
    </citation>
    <scope>NUCLEOTIDE SEQUENCE</scope>
    <source>
        <strain evidence="7 9">I ESC-2004</strain>
    </source>
</reference>
<dbReference type="EMBL" id="AMQN01040699">
    <property type="status" value="NOT_ANNOTATED_CDS"/>
    <property type="molecule type" value="Genomic_DNA"/>
</dbReference>
<dbReference type="GO" id="GO:0022857">
    <property type="term" value="F:transmembrane transporter activity"/>
    <property type="evidence" value="ECO:0007669"/>
    <property type="project" value="InterPro"/>
</dbReference>
<feature type="transmembrane region" description="Helical" evidence="6">
    <location>
        <begin position="142"/>
        <end position="159"/>
    </location>
</feature>
<dbReference type="EMBL" id="KB296956">
    <property type="protein sequence ID" value="ELU11132.1"/>
    <property type="molecule type" value="Genomic_DNA"/>
</dbReference>
<evidence type="ECO:0000256" key="6">
    <source>
        <dbReference type="SAM" id="Phobius"/>
    </source>
</evidence>